<reference evidence="1 2" key="1">
    <citation type="submission" date="2020-04" db="EMBL/GenBank/DDBJ databases">
        <title>Perkinsus olseni comparative genomics.</title>
        <authorList>
            <person name="Bogema D.R."/>
        </authorList>
    </citation>
    <scope>NUCLEOTIDE SEQUENCE [LARGE SCALE GENOMIC DNA]</scope>
    <source>
        <strain evidence="1 2">ATCC PRA-207</strain>
    </source>
</reference>
<sequence length="102" mass="10938">MDIAVIPKESLGGRVDLNIQSGYEAGCNMRMVVYSGRATKGFSRRRGSLGTVVLPAKQEVKVALSPEKSCQHATGSGSIVRQMYVDALALDYRLIMATDTGS</sequence>
<protein>
    <submittedName>
        <fullName evidence="1">Uncharacterized protein</fullName>
    </submittedName>
</protein>
<comment type="caution">
    <text evidence="1">The sequence shown here is derived from an EMBL/GenBank/DDBJ whole genome shotgun (WGS) entry which is preliminary data.</text>
</comment>
<evidence type="ECO:0000313" key="2">
    <source>
        <dbReference type="Proteomes" id="UP000553632"/>
    </source>
</evidence>
<accession>A0A7J6SRV7</accession>
<dbReference type="Proteomes" id="UP000553632">
    <property type="component" value="Unassembled WGS sequence"/>
</dbReference>
<organism evidence="1 2">
    <name type="scientific">Perkinsus olseni</name>
    <name type="common">Perkinsus atlanticus</name>
    <dbReference type="NCBI Taxonomy" id="32597"/>
    <lineage>
        <taxon>Eukaryota</taxon>
        <taxon>Sar</taxon>
        <taxon>Alveolata</taxon>
        <taxon>Perkinsozoa</taxon>
        <taxon>Perkinsea</taxon>
        <taxon>Perkinsida</taxon>
        <taxon>Perkinsidae</taxon>
        <taxon>Perkinsus</taxon>
    </lineage>
</organism>
<dbReference type="EMBL" id="JABANO010016132">
    <property type="protein sequence ID" value="KAF4735678.1"/>
    <property type="molecule type" value="Genomic_DNA"/>
</dbReference>
<proteinExistence type="predicted"/>
<dbReference type="AlphaFoldDB" id="A0A7J6SRV7"/>
<evidence type="ECO:0000313" key="1">
    <source>
        <dbReference type="EMBL" id="KAF4735678.1"/>
    </source>
</evidence>
<gene>
    <name evidence="1" type="ORF">FOZ63_027820</name>
</gene>
<name>A0A7J6SRV7_PEROL</name>
<keyword evidence="2" id="KW-1185">Reference proteome</keyword>